<gene>
    <name evidence="11" type="ORF">I7X39_12035</name>
</gene>
<keyword evidence="12" id="KW-1185">Reference proteome</keyword>
<evidence type="ECO:0000256" key="7">
    <source>
        <dbReference type="ARBA" id="ARBA00024197"/>
    </source>
</evidence>
<feature type="transmembrane region" description="Helical" evidence="9">
    <location>
        <begin position="22"/>
        <end position="43"/>
    </location>
</feature>
<evidence type="ECO:0000256" key="8">
    <source>
        <dbReference type="ARBA" id="ARBA00024235"/>
    </source>
</evidence>
<dbReference type="Proteomes" id="UP000613266">
    <property type="component" value="Unassembled WGS sequence"/>
</dbReference>
<dbReference type="AlphaFoldDB" id="A0A931J694"/>
<name>A0A931J694_9BURK</name>
<dbReference type="GO" id="GO:0005886">
    <property type="term" value="C:plasma membrane"/>
    <property type="evidence" value="ECO:0007669"/>
    <property type="project" value="UniProtKB-SubCell"/>
</dbReference>
<dbReference type="InterPro" id="IPR018704">
    <property type="entry name" value="SecYEG/CpoB_TPR"/>
</dbReference>
<evidence type="ECO:0000256" key="6">
    <source>
        <dbReference type="ARBA" id="ARBA00023186"/>
    </source>
</evidence>
<evidence type="ECO:0000256" key="4">
    <source>
        <dbReference type="ARBA" id="ARBA00022989"/>
    </source>
</evidence>
<comment type="caution">
    <text evidence="11">The sequence shown here is derived from an EMBL/GenBank/DDBJ whole genome shotgun (WGS) entry which is preliminary data.</text>
</comment>
<keyword evidence="5 9" id="KW-0472">Membrane</keyword>
<dbReference type="InterPro" id="IPR026039">
    <property type="entry name" value="YfgM"/>
</dbReference>
<proteinExistence type="inferred from homology"/>
<comment type="subcellular location">
    <subcellularLocation>
        <location evidence="1">Cell membrane</location>
        <topology evidence="1">Single-pass type II membrane protein</topology>
    </subcellularLocation>
</comment>
<evidence type="ECO:0000256" key="1">
    <source>
        <dbReference type="ARBA" id="ARBA00004401"/>
    </source>
</evidence>
<dbReference type="PANTHER" id="PTHR38035:SF1">
    <property type="entry name" value="ANCILLARY SECYEG TRANSLOCON SUBUNIT"/>
    <property type="match status" value="1"/>
</dbReference>
<evidence type="ECO:0000313" key="11">
    <source>
        <dbReference type="EMBL" id="MBH9577632.1"/>
    </source>
</evidence>
<dbReference type="GO" id="GO:0044877">
    <property type="term" value="F:protein-containing complex binding"/>
    <property type="evidence" value="ECO:0007669"/>
    <property type="project" value="InterPro"/>
</dbReference>
<keyword evidence="4 9" id="KW-1133">Transmembrane helix</keyword>
<dbReference type="EMBL" id="JAEDAK010000007">
    <property type="protein sequence ID" value="MBH9577632.1"/>
    <property type="molecule type" value="Genomic_DNA"/>
</dbReference>
<dbReference type="InterPro" id="IPR011990">
    <property type="entry name" value="TPR-like_helical_dom_sf"/>
</dbReference>
<protein>
    <recommendedName>
        <fullName evidence="8">Ancillary SecYEG translocon subunit</fullName>
    </recommendedName>
</protein>
<feature type="domain" description="Ancillary SecYEG translocon subunit/Cell division coordinator CpoB TPR" evidence="10">
    <location>
        <begin position="16"/>
        <end position="209"/>
    </location>
</feature>
<sequence length="221" mass="24503">MATLDLQEQEQLDNLKAFWQRWGNLITTLVTLALLAFAGWNGWTWWQREQGLKASLLYDEVERAAEAKDVDKTLRMWQQMKDQMPRATFTAHAALLTAQVAFDGGKADAALGALEWAAEQAKPQALQELALLRLAAVHLEAKRFAPAEAALARIQSTAYAGLVADKRGDLAQLQGQADKAREHYQTAFLALPKEQPYRQLVEAKLTALGVDTSSLTAKETK</sequence>
<dbReference type="Pfam" id="PF09976">
    <property type="entry name" value="TPR_21"/>
    <property type="match status" value="1"/>
</dbReference>
<evidence type="ECO:0000256" key="9">
    <source>
        <dbReference type="SAM" id="Phobius"/>
    </source>
</evidence>
<comment type="similarity">
    <text evidence="7">Belongs to the YfgM family.</text>
</comment>
<dbReference type="PANTHER" id="PTHR38035">
    <property type="entry name" value="UPF0070 PROTEIN YFGM"/>
    <property type="match status" value="1"/>
</dbReference>
<evidence type="ECO:0000256" key="2">
    <source>
        <dbReference type="ARBA" id="ARBA00022475"/>
    </source>
</evidence>
<dbReference type="Gene3D" id="1.25.40.10">
    <property type="entry name" value="Tetratricopeptide repeat domain"/>
    <property type="match status" value="1"/>
</dbReference>
<evidence type="ECO:0000313" key="12">
    <source>
        <dbReference type="Proteomes" id="UP000613266"/>
    </source>
</evidence>
<dbReference type="PIRSF" id="PIRSF006170">
    <property type="entry name" value="YfgM"/>
    <property type="match status" value="1"/>
</dbReference>
<organism evidence="11 12">
    <name type="scientific">Inhella proteolytica</name>
    <dbReference type="NCBI Taxonomy" id="2795029"/>
    <lineage>
        <taxon>Bacteria</taxon>
        <taxon>Pseudomonadati</taxon>
        <taxon>Pseudomonadota</taxon>
        <taxon>Betaproteobacteria</taxon>
        <taxon>Burkholderiales</taxon>
        <taxon>Sphaerotilaceae</taxon>
        <taxon>Inhella</taxon>
    </lineage>
</organism>
<keyword evidence="6" id="KW-0143">Chaperone</keyword>
<evidence type="ECO:0000256" key="5">
    <source>
        <dbReference type="ARBA" id="ARBA00023136"/>
    </source>
</evidence>
<accession>A0A931J694</accession>
<evidence type="ECO:0000256" key="3">
    <source>
        <dbReference type="ARBA" id="ARBA00022692"/>
    </source>
</evidence>
<dbReference type="RefSeq" id="WP_198111399.1">
    <property type="nucleotide sequence ID" value="NZ_JAEDAK010000007.1"/>
</dbReference>
<evidence type="ECO:0000259" key="10">
    <source>
        <dbReference type="Pfam" id="PF09976"/>
    </source>
</evidence>
<keyword evidence="2" id="KW-1003">Cell membrane</keyword>
<keyword evidence="3 9" id="KW-0812">Transmembrane</keyword>
<reference evidence="11" key="1">
    <citation type="submission" date="2020-12" db="EMBL/GenBank/DDBJ databases">
        <title>The genome sequence of Inhella sp. 1Y17.</title>
        <authorList>
            <person name="Liu Y."/>
        </authorList>
    </citation>
    <scope>NUCLEOTIDE SEQUENCE</scope>
    <source>
        <strain evidence="11">1Y17</strain>
    </source>
</reference>